<feature type="non-terminal residue" evidence="2">
    <location>
        <position position="60"/>
    </location>
</feature>
<feature type="compositionally biased region" description="Low complexity" evidence="1">
    <location>
        <begin position="39"/>
        <end position="49"/>
    </location>
</feature>
<name>A0A0F9ATH6_9ZZZZ</name>
<organism evidence="2">
    <name type="scientific">marine sediment metagenome</name>
    <dbReference type="NCBI Taxonomy" id="412755"/>
    <lineage>
        <taxon>unclassified sequences</taxon>
        <taxon>metagenomes</taxon>
        <taxon>ecological metagenomes</taxon>
    </lineage>
</organism>
<dbReference type="AlphaFoldDB" id="A0A0F9ATH6"/>
<reference evidence="2" key="1">
    <citation type="journal article" date="2015" name="Nature">
        <title>Complex archaea that bridge the gap between prokaryotes and eukaryotes.</title>
        <authorList>
            <person name="Spang A."/>
            <person name="Saw J.H."/>
            <person name="Jorgensen S.L."/>
            <person name="Zaremba-Niedzwiedzka K."/>
            <person name="Martijn J."/>
            <person name="Lind A.E."/>
            <person name="van Eijk R."/>
            <person name="Schleper C."/>
            <person name="Guy L."/>
            <person name="Ettema T.J."/>
        </authorList>
    </citation>
    <scope>NUCLEOTIDE SEQUENCE</scope>
</reference>
<proteinExistence type="predicted"/>
<sequence>MAVRRSGPHLFDLIGQTSQPVVKPRYRSPMPTPKPSDDPAVAVAEPEQPASRLVRVQVVE</sequence>
<dbReference type="EMBL" id="LAZR01044326">
    <property type="protein sequence ID" value="KKL04937.1"/>
    <property type="molecule type" value="Genomic_DNA"/>
</dbReference>
<accession>A0A0F9ATH6</accession>
<comment type="caution">
    <text evidence="2">The sequence shown here is derived from an EMBL/GenBank/DDBJ whole genome shotgun (WGS) entry which is preliminary data.</text>
</comment>
<feature type="region of interest" description="Disordered" evidence="1">
    <location>
        <begin position="1"/>
        <end position="49"/>
    </location>
</feature>
<evidence type="ECO:0000313" key="2">
    <source>
        <dbReference type="EMBL" id="KKL04937.1"/>
    </source>
</evidence>
<protein>
    <submittedName>
        <fullName evidence="2">Uncharacterized protein</fullName>
    </submittedName>
</protein>
<evidence type="ECO:0000256" key="1">
    <source>
        <dbReference type="SAM" id="MobiDB-lite"/>
    </source>
</evidence>
<gene>
    <name evidence="2" type="ORF">LCGC14_2611050</name>
</gene>